<keyword evidence="2" id="KW-0812">Transmembrane</keyword>
<dbReference type="Pfam" id="PF03806">
    <property type="entry name" value="ABG_transport"/>
    <property type="match status" value="2"/>
</dbReference>
<feature type="transmembrane region" description="Helical" evidence="2">
    <location>
        <begin position="456"/>
        <end position="475"/>
    </location>
</feature>
<feature type="transmembrane region" description="Helical" evidence="2">
    <location>
        <begin position="587"/>
        <end position="608"/>
    </location>
</feature>
<feature type="compositionally biased region" description="Low complexity" evidence="1">
    <location>
        <begin position="327"/>
        <end position="345"/>
    </location>
</feature>
<feature type="region of interest" description="Disordered" evidence="1">
    <location>
        <begin position="1"/>
        <end position="51"/>
    </location>
</feature>
<dbReference type="RefSeq" id="WP_186277055.1">
    <property type="nucleotide sequence ID" value="NZ_CP046883.1"/>
</dbReference>
<keyword evidence="2" id="KW-1133">Transmembrane helix</keyword>
<feature type="transmembrane region" description="Helical" evidence="2">
    <location>
        <begin position="168"/>
        <end position="191"/>
    </location>
</feature>
<feature type="transmembrane region" description="Helical" evidence="2">
    <location>
        <begin position="495"/>
        <end position="515"/>
    </location>
</feature>
<dbReference type="InterPro" id="IPR004697">
    <property type="entry name" value="AbgT"/>
</dbReference>
<feature type="transmembrane region" description="Helical" evidence="2">
    <location>
        <begin position="128"/>
        <end position="147"/>
    </location>
</feature>
<feature type="transmembrane region" description="Helical" evidence="2">
    <location>
        <begin position="375"/>
        <end position="396"/>
    </location>
</feature>
<evidence type="ECO:0000313" key="4">
    <source>
        <dbReference type="Proteomes" id="UP000515275"/>
    </source>
</evidence>
<evidence type="ECO:0000256" key="2">
    <source>
        <dbReference type="SAM" id="Phobius"/>
    </source>
</evidence>
<name>A0A7G7YMC4_9CORY</name>
<feature type="transmembrane region" description="Helical" evidence="2">
    <location>
        <begin position="73"/>
        <end position="90"/>
    </location>
</feature>
<gene>
    <name evidence="3" type="ORF">GP473_02180</name>
</gene>
<dbReference type="GO" id="GO:1902604">
    <property type="term" value="P:p-aminobenzoyl-glutamate transmembrane transport"/>
    <property type="evidence" value="ECO:0007669"/>
    <property type="project" value="InterPro"/>
</dbReference>
<proteinExistence type="predicted"/>
<evidence type="ECO:0000256" key="1">
    <source>
        <dbReference type="SAM" id="MobiDB-lite"/>
    </source>
</evidence>
<feature type="transmembrane region" description="Helical" evidence="2">
    <location>
        <begin position="225"/>
        <end position="245"/>
    </location>
</feature>
<reference evidence="3 4" key="1">
    <citation type="submission" date="2019-12" db="EMBL/GenBank/DDBJ databases">
        <title>Corynebacterium sp. nov., isolated from feces of the Anser Albifrons in China.</title>
        <authorList>
            <person name="Liu Q."/>
        </authorList>
    </citation>
    <scope>NUCLEOTIDE SEQUENCE [LARGE SCALE GENOMIC DNA]</scope>
    <source>
        <strain evidence="3 4">23H37-10</strain>
    </source>
</reference>
<dbReference type="Proteomes" id="UP000515275">
    <property type="component" value="Chromosome"/>
</dbReference>
<feature type="transmembrane region" description="Helical" evidence="2">
    <location>
        <begin position="556"/>
        <end position="575"/>
    </location>
</feature>
<dbReference type="EMBL" id="CP046883">
    <property type="protein sequence ID" value="QNH95644.1"/>
    <property type="molecule type" value="Genomic_DNA"/>
</dbReference>
<keyword evidence="4" id="KW-1185">Reference proteome</keyword>
<protein>
    <submittedName>
        <fullName evidence="3">p-aminobenzoyl-glutamate transporter</fullName>
    </submittedName>
</protein>
<feature type="transmembrane region" description="Helical" evidence="2">
    <location>
        <begin position="522"/>
        <end position="540"/>
    </location>
</feature>
<dbReference type="AlphaFoldDB" id="A0A7G7YMC4"/>
<dbReference type="GO" id="GO:0015558">
    <property type="term" value="F:secondary active p-aminobenzoyl-glutamate transmembrane transporter activity"/>
    <property type="evidence" value="ECO:0007669"/>
    <property type="project" value="InterPro"/>
</dbReference>
<organism evidence="3 4">
    <name type="scientific">Corynebacterium anserum</name>
    <dbReference type="NCBI Taxonomy" id="2684406"/>
    <lineage>
        <taxon>Bacteria</taxon>
        <taxon>Bacillati</taxon>
        <taxon>Actinomycetota</taxon>
        <taxon>Actinomycetes</taxon>
        <taxon>Mycobacteriales</taxon>
        <taxon>Corynebacteriaceae</taxon>
        <taxon>Corynebacterium</taxon>
    </lineage>
</organism>
<feature type="compositionally biased region" description="Basic and acidic residues" evidence="1">
    <location>
        <begin position="7"/>
        <end position="17"/>
    </location>
</feature>
<feature type="transmembrane region" description="Helical" evidence="2">
    <location>
        <begin position="257"/>
        <end position="279"/>
    </location>
</feature>
<feature type="region of interest" description="Disordered" evidence="1">
    <location>
        <begin position="322"/>
        <end position="361"/>
    </location>
</feature>
<dbReference type="PANTHER" id="PTHR30282">
    <property type="entry name" value="P-AMINOBENZOYL GLUTAMATE TRANSPORTER"/>
    <property type="match status" value="1"/>
</dbReference>
<dbReference type="KEGG" id="cans:GP473_02180"/>
<feature type="transmembrane region" description="Helical" evidence="2">
    <location>
        <begin position="197"/>
        <end position="216"/>
    </location>
</feature>
<evidence type="ECO:0000313" key="3">
    <source>
        <dbReference type="EMBL" id="QNH95644.1"/>
    </source>
</evidence>
<feature type="transmembrane region" description="Helical" evidence="2">
    <location>
        <begin position="416"/>
        <end position="435"/>
    </location>
</feature>
<dbReference type="PANTHER" id="PTHR30282:SF0">
    <property type="entry name" value="P-AMINOBENZOYL-GLUTAMATE TRANSPORT PROTEIN"/>
    <property type="match status" value="1"/>
</dbReference>
<keyword evidence="2" id="KW-0472">Membrane</keyword>
<accession>A0A7G7YMC4</accession>
<sequence length="624" mass="66483">MSNTPTKEPDKHSDTKPNKQTHAQRGKETQAQPDTRTGNNGTENKKDDAATKEHATGFLGAVERIGNKLPDPFWLFVIIGGLVTVTSWIGNMAGMHAEDPAGGKDIVVKNLLSSEGISYMVSNAVENYVTFPALGLIITVMLGVAVAEHSGLISAAVRGLVSKVGPRSLTFVVAIAGVTGSVASDAVYVILIPLGAMAFRAVGRSPIVGAMVAFAASSAGFNASLVLNITDVLLGGISTTAAHIIDSEYEVSPLANYFFVVFSSIGLALIITLVTELFMNKKVRELVDHDDLNYEHLTFSKASDVEKTSAADSNTDSAETFLDEQDASSSANSSGSMSSTTQGNSGAAGEQIHDNEQTQEELEESLALEPKEIRALSITGLALIIMLGLYFALMFVSGSPLQGEGGAVMESPLIKAVAVPIALSFFFMGLIYGVIAGTIKSPSDIPDMMAKGLKTLLPMMVLFFAVSQFLAWFTWTNLGNWTAIKGAELLTQWNLPPLVLFGAFVLLVAIINLLITSGSAQWALMAPVVVPMFMYVGISPEVTQMLFRIGDSPSNIITPMSPYFALALTFLQRYYSKAGIGTLMSLALPYSITMLIGWFLLFCLWWAIGLPLGPGTPMDYNLGG</sequence>
<feature type="compositionally biased region" description="Polar residues" evidence="1">
    <location>
        <begin position="18"/>
        <end position="42"/>
    </location>
</feature>